<accession>A0A3P3FA11</accession>
<feature type="domain" description="T6SS Transcription factor RovC-like DNA binding" evidence="2">
    <location>
        <begin position="55"/>
        <end position="158"/>
    </location>
</feature>
<evidence type="ECO:0000313" key="4">
    <source>
        <dbReference type="Proteomes" id="UP000273786"/>
    </source>
</evidence>
<proteinExistence type="predicted"/>
<evidence type="ECO:0000313" key="3">
    <source>
        <dbReference type="EMBL" id="RRH95421.1"/>
    </source>
</evidence>
<dbReference type="AlphaFoldDB" id="A0A3P3FA11"/>
<gene>
    <name evidence="3" type="ORF">EH240_24580</name>
</gene>
<dbReference type="Pfam" id="PF10074">
    <property type="entry name" value="RovC_DNA-bd"/>
    <property type="match status" value="1"/>
</dbReference>
<sequence>MASPDFLSRESSTAPVELGKQHESPQGFHAIRDSGIATQLLLLPGSAASRSLTALIPLDSQTLGRVEALVRFWRSCHRRPVPPDTRMTNQQRRRLRLMMQAADGRKNGASYREIATAFYGTGRVASNPWKTSSLRDTVIGLVKGGGAMISGGYLQLLRHRKRA</sequence>
<comment type="caution">
    <text evidence="3">The sequence shown here is derived from an EMBL/GenBank/DDBJ whole genome shotgun (WGS) entry which is preliminary data.</text>
</comment>
<dbReference type="EMBL" id="RQXT01000036">
    <property type="protein sequence ID" value="RRH95421.1"/>
    <property type="molecule type" value="Genomic_DNA"/>
</dbReference>
<evidence type="ECO:0000256" key="1">
    <source>
        <dbReference type="SAM" id="MobiDB-lite"/>
    </source>
</evidence>
<dbReference type="RefSeq" id="WP_125003458.1">
    <property type="nucleotide sequence ID" value="NZ_RQXT01000036.1"/>
</dbReference>
<feature type="region of interest" description="Disordered" evidence="1">
    <location>
        <begin position="1"/>
        <end position="22"/>
    </location>
</feature>
<dbReference type="OrthoDB" id="7261891at2"/>
<evidence type="ECO:0000259" key="2">
    <source>
        <dbReference type="Pfam" id="PF10074"/>
    </source>
</evidence>
<name>A0A3P3FA11_9HYPH</name>
<organism evidence="3 4">
    <name type="scientific">Mesorhizobium tamadayense</name>
    <dbReference type="NCBI Taxonomy" id="425306"/>
    <lineage>
        <taxon>Bacteria</taxon>
        <taxon>Pseudomonadati</taxon>
        <taxon>Pseudomonadota</taxon>
        <taxon>Alphaproteobacteria</taxon>
        <taxon>Hyphomicrobiales</taxon>
        <taxon>Phyllobacteriaceae</taxon>
        <taxon>Mesorhizobium</taxon>
    </lineage>
</organism>
<dbReference type="InterPro" id="IPR018754">
    <property type="entry name" value="RovC-like_DNA-bd"/>
</dbReference>
<keyword evidence="4" id="KW-1185">Reference proteome</keyword>
<protein>
    <submittedName>
        <fullName evidence="3">DUF2285 domain-containing protein</fullName>
    </submittedName>
</protein>
<reference evidence="3 4" key="1">
    <citation type="submission" date="2018-11" db="EMBL/GenBank/DDBJ databases">
        <title>the genome of Mesorhizobium tamadayense DSM 28320.</title>
        <authorList>
            <person name="Gao J."/>
        </authorList>
    </citation>
    <scope>NUCLEOTIDE SEQUENCE [LARGE SCALE GENOMIC DNA]</scope>
    <source>
        <strain evidence="3 4">DSM 28320</strain>
    </source>
</reference>
<dbReference type="Proteomes" id="UP000273786">
    <property type="component" value="Unassembled WGS sequence"/>
</dbReference>